<sequence length="135" mass="14449">MGGLREYGRYAPVLGRQDHRSGRLPDGLRDMPACLLQQRQHDLDVRVRREVAQPDWATRSCRGGQQRQGGILGTIDGHGAGEWGSGAYGDHLGGPCRGGGGGRHSQLLCRGRETAISLPGQVGRWAGGQVGRWAG</sequence>
<dbReference type="AlphaFoldDB" id="A0A917P443"/>
<proteinExistence type="predicted"/>
<evidence type="ECO:0000313" key="1">
    <source>
        <dbReference type="EMBL" id="GGJ60713.1"/>
    </source>
</evidence>
<name>A0A917P443_9ACTN</name>
<evidence type="ECO:0000313" key="2">
    <source>
        <dbReference type="Proteomes" id="UP000625682"/>
    </source>
</evidence>
<reference evidence="1" key="1">
    <citation type="journal article" date="2014" name="Int. J. Syst. Evol. Microbiol.">
        <title>Complete genome sequence of Corynebacterium casei LMG S-19264T (=DSM 44701T), isolated from a smear-ripened cheese.</title>
        <authorList>
            <consortium name="US DOE Joint Genome Institute (JGI-PGF)"/>
            <person name="Walter F."/>
            <person name="Albersmeier A."/>
            <person name="Kalinowski J."/>
            <person name="Ruckert C."/>
        </authorList>
    </citation>
    <scope>NUCLEOTIDE SEQUENCE</scope>
    <source>
        <strain evidence="1">CGMCC 4.7272</strain>
    </source>
</reference>
<gene>
    <name evidence="1" type="ORF">GCM10012282_67480</name>
</gene>
<protein>
    <submittedName>
        <fullName evidence="1">Uncharacterized protein</fullName>
    </submittedName>
</protein>
<dbReference type="Proteomes" id="UP000625682">
    <property type="component" value="Unassembled WGS sequence"/>
</dbReference>
<reference evidence="1" key="2">
    <citation type="submission" date="2020-09" db="EMBL/GenBank/DDBJ databases">
        <authorList>
            <person name="Sun Q."/>
            <person name="Zhou Y."/>
        </authorList>
    </citation>
    <scope>NUCLEOTIDE SEQUENCE</scope>
    <source>
        <strain evidence="1">CGMCC 4.7272</strain>
    </source>
</reference>
<dbReference type="EMBL" id="BMMU01000031">
    <property type="protein sequence ID" value="GGJ60713.1"/>
    <property type="molecule type" value="Genomic_DNA"/>
</dbReference>
<organism evidence="1 2">
    <name type="scientific">Streptomyces lacrimifluminis</name>
    <dbReference type="NCBI Taxonomy" id="1500077"/>
    <lineage>
        <taxon>Bacteria</taxon>
        <taxon>Bacillati</taxon>
        <taxon>Actinomycetota</taxon>
        <taxon>Actinomycetes</taxon>
        <taxon>Kitasatosporales</taxon>
        <taxon>Streptomycetaceae</taxon>
        <taxon>Streptomyces</taxon>
    </lineage>
</organism>
<accession>A0A917P443</accession>
<comment type="caution">
    <text evidence="1">The sequence shown here is derived from an EMBL/GenBank/DDBJ whole genome shotgun (WGS) entry which is preliminary data.</text>
</comment>
<keyword evidence="2" id="KW-1185">Reference proteome</keyword>